<reference evidence="9" key="1">
    <citation type="submission" date="2023-01" db="EMBL/GenBank/DDBJ databases">
        <title>The growth and conidiation of Purpureocillium lavendulum are regulated by nitrogen source and histone H3K14 acetylation.</title>
        <authorList>
            <person name="Tang P."/>
            <person name="Han J."/>
            <person name="Zhang C."/>
            <person name="Tang P."/>
            <person name="Qi F."/>
            <person name="Zhang K."/>
            <person name="Liang L."/>
        </authorList>
    </citation>
    <scope>NUCLEOTIDE SEQUENCE</scope>
    <source>
        <strain evidence="9">YMF1.00683</strain>
    </source>
</reference>
<feature type="transmembrane region" description="Helical" evidence="6">
    <location>
        <begin position="162"/>
        <end position="186"/>
    </location>
</feature>
<sequence length="208" mass="23416">MTIAFGAVTTIILCIRLLYKRFFSTKQRLGIDDWTILLASPIGIPSIAMTIFGLTANGLGEDMWGLQPSSLVAFGLYFYIIEILYVLLMTIVKLSLSFFYLDIFPGQTARRFLWATVAFHVAFGLSFVVSIIFQCSPISYQWTKHDFKTIPRPQGQCYNINVAGWVNAALTVISDIWLLAIPLTQIKQLNLHWKKKAAAGLMFMTGTM</sequence>
<comment type="subcellular location">
    <subcellularLocation>
        <location evidence="1">Membrane</location>
        <topology evidence="1">Multi-pass membrane protein</topology>
    </subcellularLocation>
</comment>
<keyword evidence="10" id="KW-1185">Reference proteome</keyword>
<dbReference type="PANTHER" id="PTHR33048">
    <property type="entry name" value="PTH11-LIKE INTEGRAL MEMBRANE PROTEIN (AFU_ORTHOLOGUE AFUA_5G11245)"/>
    <property type="match status" value="1"/>
</dbReference>
<dbReference type="Proteomes" id="UP001163105">
    <property type="component" value="Unassembled WGS sequence"/>
</dbReference>
<feature type="transmembrane region" description="Helical" evidence="6">
    <location>
        <begin position="112"/>
        <end position="133"/>
    </location>
</feature>
<dbReference type="InterPro" id="IPR052337">
    <property type="entry name" value="SAT4-like"/>
</dbReference>
<evidence type="ECO:0000256" key="3">
    <source>
        <dbReference type="ARBA" id="ARBA00022989"/>
    </source>
</evidence>
<evidence type="ECO:0000256" key="4">
    <source>
        <dbReference type="ARBA" id="ARBA00023136"/>
    </source>
</evidence>
<keyword evidence="4 6" id="KW-0472">Membrane</keyword>
<dbReference type="EMBL" id="JAQHRD010000029">
    <property type="protein sequence ID" value="KAJ6436137.1"/>
    <property type="molecule type" value="Genomic_DNA"/>
</dbReference>
<keyword evidence="3 6" id="KW-1133">Transmembrane helix</keyword>
<evidence type="ECO:0000313" key="9">
    <source>
        <dbReference type="EMBL" id="KAJ6436137.1"/>
    </source>
</evidence>
<evidence type="ECO:0000259" key="7">
    <source>
        <dbReference type="Pfam" id="PF20684"/>
    </source>
</evidence>
<evidence type="ECO:0000256" key="6">
    <source>
        <dbReference type="SAM" id="Phobius"/>
    </source>
</evidence>
<feature type="transmembrane region" description="Helical" evidence="6">
    <location>
        <begin position="6"/>
        <end position="23"/>
    </location>
</feature>
<evidence type="ECO:0000256" key="1">
    <source>
        <dbReference type="ARBA" id="ARBA00004141"/>
    </source>
</evidence>
<keyword evidence="8" id="KW-0695">RNA-directed DNA polymerase</keyword>
<keyword evidence="2 6" id="KW-0812">Transmembrane</keyword>
<evidence type="ECO:0000313" key="8">
    <source>
        <dbReference type="EMBL" id="KAJ6436058.1"/>
    </source>
</evidence>
<evidence type="ECO:0000313" key="10">
    <source>
        <dbReference type="Proteomes" id="UP001163105"/>
    </source>
</evidence>
<dbReference type="AlphaFoldDB" id="A0AB34FBC0"/>
<dbReference type="GO" id="GO:0003964">
    <property type="term" value="F:RNA-directed DNA polymerase activity"/>
    <property type="evidence" value="ECO:0007669"/>
    <property type="project" value="UniProtKB-KW"/>
</dbReference>
<dbReference type="EMBL" id="JAQHRD010000033">
    <property type="protein sequence ID" value="KAJ6436058.1"/>
    <property type="molecule type" value="Genomic_DNA"/>
</dbReference>
<dbReference type="InterPro" id="IPR049326">
    <property type="entry name" value="Rhodopsin_dom_fungi"/>
</dbReference>
<comment type="caution">
    <text evidence="9">The sequence shown here is derived from an EMBL/GenBank/DDBJ whole genome shotgun (WGS) entry which is preliminary data.</text>
</comment>
<keyword evidence="8" id="KW-0808">Transferase</keyword>
<dbReference type="Pfam" id="PF20684">
    <property type="entry name" value="Fung_rhodopsin"/>
    <property type="match status" value="1"/>
</dbReference>
<comment type="similarity">
    <text evidence="5">Belongs to the SAT4 family.</text>
</comment>
<dbReference type="PANTHER" id="PTHR33048:SF143">
    <property type="entry name" value="EXTRACELLULAR MEMBRANE PROTEIN CFEM DOMAIN-CONTAINING PROTEIN-RELATED"/>
    <property type="match status" value="1"/>
</dbReference>
<gene>
    <name evidence="9" type="ORF">O9K51_11310</name>
    <name evidence="8" type="ORF">O9K51_11405</name>
</gene>
<dbReference type="GO" id="GO:0016020">
    <property type="term" value="C:membrane"/>
    <property type="evidence" value="ECO:0007669"/>
    <property type="project" value="UniProtKB-SubCell"/>
</dbReference>
<proteinExistence type="inferred from homology"/>
<feature type="transmembrane region" description="Helical" evidence="6">
    <location>
        <begin position="35"/>
        <end position="56"/>
    </location>
</feature>
<evidence type="ECO:0000256" key="5">
    <source>
        <dbReference type="ARBA" id="ARBA00038359"/>
    </source>
</evidence>
<protein>
    <submittedName>
        <fullName evidence="9">Restless-like transposase</fullName>
    </submittedName>
    <submittedName>
        <fullName evidence="8">Reverse transcriptase</fullName>
    </submittedName>
</protein>
<name>A0AB34FBC0_9HYPO</name>
<evidence type="ECO:0000256" key="2">
    <source>
        <dbReference type="ARBA" id="ARBA00022692"/>
    </source>
</evidence>
<accession>A0AB34FBC0</accession>
<keyword evidence="8" id="KW-0548">Nucleotidyltransferase</keyword>
<feature type="transmembrane region" description="Helical" evidence="6">
    <location>
        <begin position="76"/>
        <end position="100"/>
    </location>
</feature>
<feature type="domain" description="Rhodopsin" evidence="7">
    <location>
        <begin position="19"/>
        <end position="207"/>
    </location>
</feature>
<organism evidence="9 10">
    <name type="scientific">Purpureocillium lavendulum</name>
    <dbReference type="NCBI Taxonomy" id="1247861"/>
    <lineage>
        <taxon>Eukaryota</taxon>
        <taxon>Fungi</taxon>
        <taxon>Dikarya</taxon>
        <taxon>Ascomycota</taxon>
        <taxon>Pezizomycotina</taxon>
        <taxon>Sordariomycetes</taxon>
        <taxon>Hypocreomycetidae</taxon>
        <taxon>Hypocreales</taxon>
        <taxon>Ophiocordycipitaceae</taxon>
        <taxon>Purpureocillium</taxon>
    </lineage>
</organism>